<dbReference type="AlphaFoldDB" id="A0A8S4P7X3"/>
<feature type="region of interest" description="Disordered" evidence="1">
    <location>
        <begin position="19"/>
        <end position="38"/>
    </location>
</feature>
<evidence type="ECO:0000256" key="1">
    <source>
        <dbReference type="SAM" id="MobiDB-lite"/>
    </source>
</evidence>
<accession>A0A8S4P7X3</accession>
<feature type="non-terminal residue" evidence="3">
    <location>
        <position position="102"/>
    </location>
</feature>
<gene>
    <name evidence="3" type="ORF">OFUS_LOCUS14522</name>
</gene>
<keyword evidence="4" id="KW-1185">Reference proteome</keyword>
<feature type="domain" description="VWFD" evidence="2">
    <location>
        <begin position="1"/>
        <end position="75"/>
    </location>
</feature>
<dbReference type="InterPro" id="IPR001846">
    <property type="entry name" value="VWF_type-D"/>
</dbReference>
<dbReference type="Proteomes" id="UP000749559">
    <property type="component" value="Unassembled WGS sequence"/>
</dbReference>
<protein>
    <recommendedName>
        <fullName evidence="2">VWFD domain-containing protein</fullName>
    </recommendedName>
</protein>
<evidence type="ECO:0000259" key="2">
    <source>
        <dbReference type="PROSITE" id="PS51233"/>
    </source>
</evidence>
<dbReference type="PANTHER" id="PTHR13802:SF52">
    <property type="entry name" value="MUCIN-4"/>
    <property type="match status" value="1"/>
</dbReference>
<reference evidence="3" key="1">
    <citation type="submission" date="2022-03" db="EMBL/GenBank/DDBJ databases">
        <authorList>
            <person name="Martin C."/>
        </authorList>
    </citation>
    <scope>NUCLEOTIDE SEQUENCE</scope>
</reference>
<dbReference type="PANTHER" id="PTHR13802">
    <property type="entry name" value="MUCIN 4-RELATED"/>
    <property type="match status" value="1"/>
</dbReference>
<evidence type="ECO:0000313" key="4">
    <source>
        <dbReference type="Proteomes" id="UP000749559"/>
    </source>
</evidence>
<dbReference type="InterPro" id="IPR051495">
    <property type="entry name" value="Epithelial_Barrier/Signaling"/>
</dbReference>
<proteinExistence type="predicted"/>
<comment type="caution">
    <text evidence="3">The sequence shown here is derived from an EMBL/GenBank/DDBJ whole genome shotgun (WGS) entry which is preliminary data.</text>
</comment>
<dbReference type="EMBL" id="CAIIXF020000007">
    <property type="protein sequence ID" value="CAH1789108.1"/>
    <property type="molecule type" value="Genomic_DNA"/>
</dbReference>
<sequence>FSLNVSVSVRSLSITVTAPQSASTSGLMGTLNGDPSDDFTKPDGDVLPEDSDDKTIYKDFGGLWKLTQGESILCYNDGETIDDFSDASFEPLFLSDFTQEER</sequence>
<name>A0A8S4P7X3_OWEFU</name>
<feature type="non-terminal residue" evidence="3">
    <location>
        <position position="1"/>
    </location>
</feature>
<dbReference type="OrthoDB" id="10050617at2759"/>
<evidence type="ECO:0000313" key="3">
    <source>
        <dbReference type="EMBL" id="CAH1789108.1"/>
    </source>
</evidence>
<dbReference type="PROSITE" id="PS51233">
    <property type="entry name" value="VWFD"/>
    <property type="match status" value="1"/>
</dbReference>
<organism evidence="3 4">
    <name type="scientific">Owenia fusiformis</name>
    <name type="common">Polychaete worm</name>
    <dbReference type="NCBI Taxonomy" id="6347"/>
    <lineage>
        <taxon>Eukaryota</taxon>
        <taxon>Metazoa</taxon>
        <taxon>Spiralia</taxon>
        <taxon>Lophotrochozoa</taxon>
        <taxon>Annelida</taxon>
        <taxon>Polychaeta</taxon>
        <taxon>Sedentaria</taxon>
        <taxon>Canalipalpata</taxon>
        <taxon>Sabellida</taxon>
        <taxon>Oweniida</taxon>
        <taxon>Oweniidae</taxon>
        <taxon>Owenia</taxon>
    </lineage>
</organism>